<accession>A0A0C9NZC1</accession>
<gene>
    <name evidence="1" type="ORF">LC0644_1999</name>
</gene>
<dbReference type="RefSeq" id="WP_003567827.1">
    <property type="nucleotide sequence ID" value="NZ_BAYM01000156.1"/>
</dbReference>
<protein>
    <submittedName>
        <fullName evidence="1">Uncharacterized protein</fullName>
    </submittedName>
</protein>
<dbReference type="GeneID" id="57091208"/>
<name>A0A0C9NZC1_LACPA</name>
<dbReference type="Proteomes" id="UP000032552">
    <property type="component" value="Unassembled WGS sequence"/>
</dbReference>
<reference evidence="2" key="1">
    <citation type="submission" date="2014-05" db="EMBL/GenBank/DDBJ databases">
        <title>Whole genome sequencing of Lactobacillus casei NRIC0644.</title>
        <authorList>
            <person name="Atarashi H."/>
            <person name="Yoshida Y."/>
            <person name="Fujimura S."/>
            <person name="Tanaka N."/>
            <person name="Shiwa Y."/>
            <person name="Yoshikawa H."/>
            <person name="Okada S."/>
            <person name="Nakagawa J."/>
        </authorList>
    </citation>
    <scope>NUCLEOTIDE SEQUENCE [LARGE SCALE GENOMIC DNA]</scope>
    <source>
        <strain evidence="2">NRIC0644</strain>
    </source>
</reference>
<sequence>MAASNTTIDQLNETAQHTALETFAKFYLDRFFGAGLDVFSQIDTQGNLADINHYLLDNQPLTREELTAGLLTNRSGNLLDLLKQVKVTFNAQGAPETPWNDWYADQIDGLPQGL</sequence>
<organism evidence="1 2">
    <name type="scientific">Lacticaseibacillus paracasei NRIC 0644</name>
    <dbReference type="NCBI Taxonomy" id="1435038"/>
    <lineage>
        <taxon>Bacteria</taxon>
        <taxon>Bacillati</taxon>
        <taxon>Bacillota</taxon>
        <taxon>Bacilli</taxon>
        <taxon>Lactobacillales</taxon>
        <taxon>Lactobacillaceae</taxon>
        <taxon>Lacticaseibacillus</taxon>
    </lineage>
</organism>
<comment type="caution">
    <text evidence="1">The sequence shown here is derived from an EMBL/GenBank/DDBJ whole genome shotgun (WGS) entry which is preliminary data.</text>
</comment>
<proteinExistence type="predicted"/>
<dbReference type="AlphaFoldDB" id="A0A0C9NZC1"/>
<evidence type="ECO:0000313" key="1">
    <source>
        <dbReference type="EMBL" id="GAN37410.1"/>
    </source>
</evidence>
<evidence type="ECO:0000313" key="2">
    <source>
        <dbReference type="Proteomes" id="UP000032552"/>
    </source>
</evidence>
<dbReference type="EMBL" id="BAYM01000156">
    <property type="protein sequence ID" value="GAN37410.1"/>
    <property type="molecule type" value="Genomic_DNA"/>
</dbReference>